<comment type="similarity">
    <text evidence="1">Belongs to the ABC transporter superfamily.</text>
</comment>
<dbReference type="GO" id="GO:0016887">
    <property type="term" value="F:ATP hydrolysis activity"/>
    <property type="evidence" value="ECO:0007669"/>
    <property type="project" value="InterPro"/>
</dbReference>
<dbReference type="KEGG" id="salc:C2138_12870"/>
<dbReference type="SUPFAM" id="SSF52540">
    <property type="entry name" value="P-loop containing nucleoside triphosphate hydrolases"/>
    <property type="match status" value="1"/>
</dbReference>
<dbReference type="InterPro" id="IPR027417">
    <property type="entry name" value="P-loop_NTPase"/>
</dbReference>
<evidence type="ECO:0000256" key="4">
    <source>
        <dbReference type="ARBA" id="ARBA00022840"/>
    </source>
</evidence>
<protein>
    <submittedName>
        <fullName evidence="6">ABC transporter ATP-binding protein</fullName>
    </submittedName>
</protein>
<organism evidence="6 7">
    <name type="scientific">Homoserinimonas hongtaonis</name>
    <dbReference type="NCBI Taxonomy" id="2079791"/>
    <lineage>
        <taxon>Bacteria</taxon>
        <taxon>Bacillati</taxon>
        <taxon>Actinomycetota</taxon>
        <taxon>Actinomycetes</taxon>
        <taxon>Micrococcales</taxon>
        <taxon>Microbacteriaceae</taxon>
        <taxon>Homoserinimonas</taxon>
    </lineage>
</organism>
<dbReference type="PANTHER" id="PTHR43776">
    <property type="entry name" value="TRANSPORT ATP-BINDING PROTEIN"/>
    <property type="match status" value="1"/>
</dbReference>
<keyword evidence="2" id="KW-0813">Transport</keyword>
<dbReference type="EMBL" id="QEEX01000001">
    <property type="protein sequence ID" value="PWB97752.1"/>
    <property type="molecule type" value="Genomic_DNA"/>
</dbReference>
<comment type="caution">
    <text evidence="6">The sequence shown here is derived from an EMBL/GenBank/DDBJ whole genome shotgun (WGS) entry which is preliminary data.</text>
</comment>
<dbReference type="CDD" id="cd03257">
    <property type="entry name" value="ABC_NikE_OppD_transporters"/>
    <property type="match status" value="1"/>
</dbReference>
<dbReference type="OrthoDB" id="8481147at2"/>
<dbReference type="InterPro" id="IPR017871">
    <property type="entry name" value="ABC_transporter-like_CS"/>
</dbReference>
<dbReference type="GO" id="GO:0005524">
    <property type="term" value="F:ATP binding"/>
    <property type="evidence" value="ECO:0007669"/>
    <property type="project" value="UniProtKB-KW"/>
</dbReference>
<dbReference type="InterPro" id="IPR003593">
    <property type="entry name" value="AAA+_ATPase"/>
</dbReference>
<dbReference type="PROSITE" id="PS50893">
    <property type="entry name" value="ABC_TRANSPORTER_2"/>
    <property type="match status" value="1"/>
</dbReference>
<evidence type="ECO:0000259" key="5">
    <source>
        <dbReference type="PROSITE" id="PS50893"/>
    </source>
</evidence>
<dbReference type="GO" id="GO:0055085">
    <property type="term" value="P:transmembrane transport"/>
    <property type="evidence" value="ECO:0007669"/>
    <property type="project" value="UniProtKB-ARBA"/>
</dbReference>
<dbReference type="PANTHER" id="PTHR43776:SF7">
    <property type="entry name" value="D,D-DIPEPTIDE TRANSPORT ATP-BINDING PROTEIN DDPF-RELATED"/>
    <property type="match status" value="1"/>
</dbReference>
<feature type="domain" description="ABC transporter" evidence="5">
    <location>
        <begin position="7"/>
        <end position="246"/>
    </location>
</feature>
<dbReference type="SMART" id="SM00382">
    <property type="entry name" value="AAA"/>
    <property type="match status" value="1"/>
</dbReference>
<dbReference type="RefSeq" id="WP_108518417.1">
    <property type="nucleotide sequence ID" value="NZ_CP026951.1"/>
</dbReference>
<dbReference type="InterPro" id="IPR003439">
    <property type="entry name" value="ABC_transporter-like_ATP-bd"/>
</dbReference>
<evidence type="ECO:0000313" key="6">
    <source>
        <dbReference type="EMBL" id="PWB97752.1"/>
    </source>
</evidence>
<evidence type="ECO:0000256" key="3">
    <source>
        <dbReference type="ARBA" id="ARBA00022741"/>
    </source>
</evidence>
<dbReference type="Proteomes" id="UP000244978">
    <property type="component" value="Unassembled WGS sequence"/>
</dbReference>
<dbReference type="InterPro" id="IPR050319">
    <property type="entry name" value="ABC_transp_ATP-bind"/>
</dbReference>
<gene>
    <name evidence="6" type="ORF">DF220_07865</name>
</gene>
<keyword evidence="4 6" id="KW-0067">ATP-binding</keyword>
<keyword evidence="3" id="KW-0547">Nucleotide-binding</keyword>
<evidence type="ECO:0000256" key="2">
    <source>
        <dbReference type="ARBA" id="ARBA00022448"/>
    </source>
</evidence>
<keyword evidence="7" id="KW-1185">Reference proteome</keyword>
<reference evidence="7" key="1">
    <citation type="submission" date="2018-04" db="EMBL/GenBank/DDBJ databases">
        <authorList>
            <person name="Liu S."/>
            <person name="Wang Z."/>
            <person name="Li J."/>
        </authorList>
    </citation>
    <scope>NUCLEOTIDE SEQUENCE [LARGE SCALE GENOMIC DNA]</scope>
    <source>
        <strain evidence="7">S1194</strain>
    </source>
</reference>
<name>A0A2U1T1J8_9MICO</name>
<evidence type="ECO:0000313" key="7">
    <source>
        <dbReference type="Proteomes" id="UP000244978"/>
    </source>
</evidence>
<dbReference type="Gene3D" id="3.40.50.300">
    <property type="entry name" value="P-loop containing nucleotide triphosphate hydrolases"/>
    <property type="match status" value="1"/>
</dbReference>
<proteinExistence type="inferred from homology"/>
<accession>A0A2U1T1J8</accession>
<dbReference type="AlphaFoldDB" id="A0A2U1T1J8"/>
<sequence length="270" mass="28701">MSDVPLIVVENLVVDYGSGARRHRAVDDVSFEIAEGETLGLLGESGSGKSTIGRAILGLVPATSGRIFFRGTELTALSARGRRAFGSHIRAVFQDPNSTLNPVRRIGATLLEGIPRSDAARTGRMLSLLSRMGLPAGTEDNFPAAFSGGQRQRIAIARAMMSQPSLVVCDEPVTALDVSVQAQVLNLLREVQSNTGLGYLFIGHDIEVVRYMSERIAVLEKGRLVECGPADDVVRNPSQPYTQQLVAAMLATAHPGVGRAESLSSLHGVG</sequence>
<dbReference type="PROSITE" id="PS00211">
    <property type="entry name" value="ABC_TRANSPORTER_1"/>
    <property type="match status" value="1"/>
</dbReference>
<evidence type="ECO:0000256" key="1">
    <source>
        <dbReference type="ARBA" id="ARBA00005417"/>
    </source>
</evidence>
<dbReference type="Pfam" id="PF00005">
    <property type="entry name" value="ABC_tran"/>
    <property type="match status" value="1"/>
</dbReference>